<feature type="non-terminal residue" evidence="2">
    <location>
        <position position="1"/>
    </location>
</feature>
<accession>A0AAN7B809</accession>
<evidence type="ECO:0000313" key="2">
    <source>
        <dbReference type="EMBL" id="KAK4213714.1"/>
    </source>
</evidence>
<dbReference type="SUPFAM" id="SSF55486">
    <property type="entry name" value="Metalloproteases ('zincins'), catalytic domain"/>
    <property type="match status" value="1"/>
</dbReference>
<evidence type="ECO:0000256" key="1">
    <source>
        <dbReference type="SAM" id="MobiDB-lite"/>
    </source>
</evidence>
<comment type="caution">
    <text evidence="2">The sequence shown here is derived from an EMBL/GenBank/DDBJ whole genome shotgun (WGS) entry which is preliminary data.</text>
</comment>
<name>A0AAN7B809_9PEZI</name>
<dbReference type="InterPro" id="IPR024079">
    <property type="entry name" value="MetalloPept_cat_dom_sf"/>
</dbReference>
<gene>
    <name evidence="2" type="ORF">QBC37DRAFT_285411</name>
</gene>
<dbReference type="EMBL" id="MU858105">
    <property type="protein sequence ID" value="KAK4213714.1"/>
    <property type="molecule type" value="Genomic_DNA"/>
</dbReference>
<reference evidence="2" key="2">
    <citation type="submission" date="2023-05" db="EMBL/GenBank/DDBJ databases">
        <authorList>
            <consortium name="Lawrence Berkeley National Laboratory"/>
            <person name="Steindorff A."/>
            <person name="Hensen N."/>
            <person name="Bonometti L."/>
            <person name="Westerberg I."/>
            <person name="Brannstrom I.O."/>
            <person name="Guillou S."/>
            <person name="Cros-Aarteil S."/>
            <person name="Calhoun S."/>
            <person name="Haridas S."/>
            <person name="Kuo A."/>
            <person name="Mondo S."/>
            <person name="Pangilinan J."/>
            <person name="Riley R."/>
            <person name="Labutti K."/>
            <person name="Andreopoulos B."/>
            <person name="Lipzen A."/>
            <person name="Chen C."/>
            <person name="Yanf M."/>
            <person name="Daum C."/>
            <person name="Ng V."/>
            <person name="Clum A."/>
            <person name="Ohm R."/>
            <person name="Martin F."/>
            <person name="Silar P."/>
            <person name="Natvig D."/>
            <person name="Lalanne C."/>
            <person name="Gautier V."/>
            <person name="Ament-Velasquez S.L."/>
            <person name="Kruys A."/>
            <person name="Hutchinson M.I."/>
            <person name="Powell A.J."/>
            <person name="Barry K."/>
            <person name="Miller A.N."/>
            <person name="Grigoriev I.V."/>
            <person name="Debuchy R."/>
            <person name="Gladieux P."/>
            <person name="Thoren M.H."/>
            <person name="Johannesson H."/>
        </authorList>
    </citation>
    <scope>NUCLEOTIDE SEQUENCE</scope>
    <source>
        <strain evidence="2">PSN293</strain>
    </source>
</reference>
<organism evidence="2 3">
    <name type="scientific">Rhypophila decipiens</name>
    <dbReference type="NCBI Taxonomy" id="261697"/>
    <lineage>
        <taxon>Eukaryota</taxon>
        <taxon>Fungi</taxon>
        <taxon>Dikarya</taxon>
        <taxon>Ascomycota</taxon>
        <taxon>Pezizomycotina</taxon>
        <taxon>Sordariomycetes</taxon>
        <taxon>Sordariomycetidae</taxon>
        <taxon>Sordariales</taxon>
        <taxon>Naviculisporaceae</taxon>
        <taxon>Rhypophila</taxon>
    </lineage>
</organism>
<reference evidence="2" key="1">
    <citation type="journal article" date="2023" name="Mol. Phylogenet. Evol.">
        <title>Genome-scale phylogeny and comparative genomics of the fungal order Sordariales.</title>
        <authorList>
            <person name="Hensen N."/>
            <person name="Bonometti L."/>
            <person name="Westerberg I."/>
            <person name="Brannstrom I.O."/>
            <person name="Guillou S."/>
            <person name="Cros-Aarteil S."/>
            <person name="Calhoun S."/>
            <person name="Haridas S."/>
            <person name="Kuo A."/>
            <person name="Mondo S."/>
            <person name="Pangilinan J."/>
            <person name="Riley R."/>
            <person name="LaButti K."/>
            <person name="Andreopoulos B."/>
            <person name="Lipzen A."/>
            <person name="Chen C."/>
            <person name="Yan M."/>
            <person name="Daum C."/>
            <person name="Ng V."/>
            <person name="Clum A."/>
            <person name="Steindorff A."/>
            <person name="Ohm R.A."/>
            <person name="Martin F."/>
            <person name="Silar P."/>
            <person name="Natvig D.O."/>
            <person name="Lalanne C."/>
            <person name="Gautier V."/>
            <person name="Ament-Velasquez S.L."/>
            <person name="Kruys A."/>
            <person name="Hutchinson M.I."/>
            <person name="Powell A.J."/>
            <person name="Barry K."/>
            <person name="Miller A.N."/>
            <person name="Grigoriev I.V."/>
            <person name="Debuchy R."/>
            <person name="Gladieux P."/>
            <person name="Hiltunen Thoren M."/>
            <person name="Johannesson H."/>
        </authorList>
    </citation>
    <scope>NUCLEOTIDE SEQUENCE</scope>
    <source>
        <strain evidence="2">PSN293</strain>
    </source>
</reference>
<dbReference type="Proteomes" id="UP001301769">
    <property type="component" value="Unassembled WGS sequence"/>
</dbReference>
<dbReference type="AlphaFoldDB" id="A0AAN7B809"/>
<proteinExistence type="predicted"/>
<dbReference type="GO" id="GO:0008237">
    <property type="term" value="F:metallopeptidase activity"/>
    <property type="evidence" value="ECO:0007669"/>
    <property type="project" value="InterPro"/>
</dbReference>
<dbReference type="Gene3D" id="3.40.390.10">
    <property type="entry name" value="Collagenase (Catalytic Domain)"/>
    <property type="match status" value="1"/>
</dbReference>
<sequence length="194" mass="22006">ALIPRWVLSTQLLYFVVKDGFNDEDFKHAVSSFKEAADDWNALSFGVNISPTSDKTEANFLVKYYEEPGNEGTLARAFFPNEVNHVLIFNNSLTDPYWRKLLKSTLLHEIGHVIGLRREFANDQKANAPAGQKRESLAHQIGSDNPHSVMSYDDDVTINEQDKKDVLAFYKMENGHLINKVPITDNVAKPLQQK</sequence>
<keyword evidence="3" id="KW-1185">Reference proteome</keyword>
<evidence type="ECO:0000313" key="3">
    <source>
        <dbReference type="Proteomes" id="UP001301769"/>
    </source>
</evidence>
<feature type="region of interest" description="Disordered" evidence="1">
    <location>
        <begin position="125"/>
        <end position="148"/>
    </location>
</feature>
<protein>
    <submittedName>
        <fullName evidence="2">Uncharacterized protein</fullName>
    </submittedName>
</protein>